<dbReference type="PANTHER" id="PTHR42810">
    <property type="entry name" value="PURINE PERMEASE C1399.01C-RELATED"/>
    <property type="match status" value="1"/>
</dbReference>
<dbReference type="NCBIfam" id="TIGR00801">
    <property type="entry name" value="ncs2"/>
    <property type="match status" value="1"/>
</dbReference>
<comment type="similarity">
    <text evidence="2">Belongs to the nucleobase:cation symporter-2 (NCS2) (TC 2.A.40) family.</text>
</comment>
<feature type="transmembrane region" description="Helical" evidence="8">
    <location>
        <begin position="163"/>
        <end position="182"/>
    </location>
</feature>
<reference evidence="9 10" key="1">
    <citation type="submission" date="2018-10" db="EMBL/GenBank/DDBJ databases">
        <title>Comparative analysis of microorganisms from saline springs in Andes Mountain Range, Colombia.</title>
        <authorList>
            <person name="Rubin E."/>
        </authorList>
    </citation>
    <scope>NUCLEOTIDE SEQUENCE [LARGE SCALE GENOMIC DNA]</scope>
    <source>
        <strain evidence="9 10">USBA 36</strain>
    </source>
</reference>
<feature type="transmembrane region" description="Helical" evidence="8">
    <location>
        <begin position="100"/>
        <end position="119"/>
    </location>
</feature>
<accession>A0A420WAD6</accession>
<evidence type="ECO:0000313" key="10">
    <source>
        <dbReference type="Proteomes" id="UP000277424"/>
    </source>
</evidence>
<feature type="transmembrane region" description="Helical" evidence="8">
    <location>
        <begin position="391"/>
        <end position="409"/>
    </location>
</feature>
<keyword evidence="5 8" id="KW-0812">Transmembrane</keyword>
<evidence type="ECO:0000256" key="7">
    <source>
        <dbReference type="ARBA" id="ARBA00023136"/>
    </source>
</evidence>
<keyword evidence="4" id="KW-1003">Cell membrane</keyword>
<evidence type="ECO:0000256" key="5">
    <source>
        <dbReference type="ARBA" id="ARBA00022692"/>
    </source>
</evidence>
<dbReference type="Proteomes" id="UP000277424">
    <property type="component" value="Unassembled WGS sequence"/>
</dbReference>
<proteinExistence type="inferred from homology"/>
<name>A0A420WAD6_9PROT</name>
<sequence>MSDSTATVLDVHEKPGAALWGLLSLQHLFAMFGATVLVPLLTGLNPSVALVTSGLGTLLFIALTKGRIPAYLGSSFAFIAPILAAAALPGPDGQPLGPTGAMLGAFLAGAVYLVVALCIKGFGVGWLLRLLPPVVTGPVIVVIGLGLAPVAVSMASNDPATSAYSGTHFLIAAATLVLALAFSVVMRGIFAVVPILLAILGGYVIAAFAGLVPWSGEAGMQAKLAAASFVEFPAFAVPFVTYDLPWQHFATIVLLLVPVAIVTIAEHIGDQIVISRVIGRNTLEDPGLHRSLAGDGLATMLAAILGGPPNTTYGENVGVLAITRVFSVYVIAGAAVIAVLLGFLGDFRVALQSIPVPVIGGVAIALFGVIAASGLRTMIEGKVDLGNKRNLFIVSIILVLGIGGAVVHVGTIAQLSGTALAAIVGVILNAVLPYNGGNSE</sequence>
<evidence type="ECO:0000256" key="1">
    <source>
        <dbReference type="ARBA" id="ARBA00004651"/>
    </source>
</evidence>
<dbReference type="RefSeq" id="WP_244922322.1">
    <property type="nucleotide sequence ID" value="NZ_RBIG01000005.1"/>
</dbReference>
<dbReference type="InterPro" id="IPR006043">
    <property type="entry name" value="NCS2"/>
</dbReference>
<evidence type="ECO:0000256" key="6">
    <source>
        <dbReference type="ARBA" id="ARBA00022989"/>
    </source>
</evidence>
<feature type="transmembrane region" description="Helical" evidence="8">
    <location>
        <begin position="356"/>
        <end position="379"/>
    </location>
</feature>
<organism evidence="9 10">
    <name type="scientific">Oceanibaculum indicum</name>
    <dbReference type="NCBI Taxonomy" id="526216"/>
    <lineage>
        <taxon>Bacteria</taxon>
        <taxon>Pseudomonadati</taxon>
        <taxon>Pseudomonadota</taxon>
        <taxon>Alphaproteobacteria</taxon>
        <taxon>Rhodospirillales</taxon>
        <taxon>Oceanibaculaceae</taxon>
        <taxon>Oceanibaculum</taxon>
    </lineage>
</organism>
<keyword evidence="3" id="KW-0813">Transport</keyword>
<evidence type="ECO:0000256" key="8">
    <source>
        <dbReference type="SAM" id="Phobius"/>
    </source>
</evidence>
<feature type="transmembrane region" description="Helical" evidence="8">
    <location>
        <begin position="319"/>
        <end position="344"/>
    </location>
</feature>
<feature type="transmembrane region" description="Helical" evidence="8">
    <location>
        <begin position="126"/>
        <end position="151"/>
    </location>
</feature>
<dbReference type="PANTHER" id="PTHR42810:SF4">
    <property type="entry name" value="URIC ACID TRANSPORTER UACT"/>
    <property type="match status" value="1"/>
</dbReference>
<protein>
    <submittedName>
        <fullName evidence="9">Uracil permease</fullName>
    </submittedName>
</protein>
<dbReference type="PROSITE" id="PS01116">
    <property type="entry name" value="XANTH_URACIL_PERMASE"/>
    <property type="match status" value="1"/>
</dbReference>
<gene>
    <name evidence="9" type="ORF">BCL74_3630</name>
</gene>
<dbReference type="GO" id="GO:0042907">
    <property type="term" value="F:xanthine transmembrane transporter activity"/>
    <property type="evidence" value="ECO:0007669"/>
    <property type="project" value="TreeGrafter"/>
</dbReference>
<feature type="transmembrane region" description="Helical" evidence="8">
    <location>
        <begin position="70"/>
        <end position="88"/>
    </location>
</feature>
<feature type="transmembrane region" description="Helical" evidence="8">
    <location>
        <begin position="189"/>
        <end position="212"/>
    </location>
</feature>
<feature type="transmembrane region" description="Helical" evidence="8">
    <location>
        <begin position="415"/>
        <end position="434"/>
    </location>
</feature>
<dbReference type="InterPro" id="IPR006042">
    <property type="entry name" value="Xan_ur_permease"/>
</dbReference>
<comment type="caution">
    <text evidence="9">The sequence shown here is derived from an EMBL/GenBank/DDBJ whole genome shotgun (WGS) entry which is preliminary data.</text>
</comment>
<keyword evidence="7 8" id="KW-0472">Membrane</keyword>
<dbReference type="AlphaFoldDB" id="A0A420WAD6"/>
<comment type="subcellular location">
    <subcellularLocation>
        <location evidence="1">Cell membrane</location>
        <topology evidence="1">Multi-pass membrane protein</topology>
    </subcellularLocation>
</comment>
<dbReference type="Pfam" id="PF00860">
    <property type="entry name" value="Xan_ur_permease"/>
    <property type="match status" value="1"/>
</dbReference>
<evidence type="ECO:0000313" key="9">
    <source>
        <dbReference type="EMBL" id="RKQ67969.1"/>
    </source>
</evidence>
<feature type="transmembrane region" description="Helical" evidence="8">
    <location>
        <begin position="44"/>
        <end position="63"/>
    </location>
</feature>
<evidence type="ECO:0000256" key="4">
    <source>
        <dbReference type="ARBA" id="ARBA00022475"/>
    </source>
</evidence>
<keyword evidence="6 8" id="KW-1133">Transmembrane helix</keyword>
<dbReference type="EMBL" id="RBIG01000005">
    <property type="protein sequence ID" value="RKQ67969.1"/>
    <property type="molecule type" value="Genomic_DNA"/>
</dbReference>
<evidence type="ECO:0000256" key="3">
    <source>
        <dbReference type="ARBA" id="ARBA00022448"/>
    </source>
</evidence>
<dbReference type="GO" id="GO:0005886">
    <property type="term" value="C:plasma membrane"/>
    <property type="evidence" value="ECO:0007669"/>
    <property type="project" value="UniProtKB-SubCell"/>
</dbReference>
<evidence type="ECO:0000256" key="2">
    <source>
        <dbReference type="ARBA" id="ARBA00008821"/>
    </source>
</evidence>
<feature type="transmembrane region" description="Helical" evidence="8">
    <location>
        <begin position="249"/>
        <end position="268"/>
    </location>
</feature>